<organism evidence="1 2">
    <name type="scientific">Taklimakanibacter albus</name>
    <dbReference type="NCBI Taxonomy" id="2800327"/>
    <lineage>
        <taxon>Bacteria</taxon>
        <taxon>Pseudomonadati</taxon>
        <taxon>Pseudomonadota</taxon>
        <taxon>Alphaproteobacteria</taxon>
        <taxon>Hyphomicrobiales</taxon>
        <taxon>Aestuariivirgaceae</taxon>
        <taxon>Taklimakanibacter</taxon>
    </lineage>
</organism>
<dbReference type="EMBL" id="JAENHL010000006">
    <property type="protein sequence ID" value="MBK1866727.1"/>
    <property type="molecule type" value="Genomic_DNA"/>
</dbReference>
<dbReference type="Proteomes" id="UP000616151">
    <property type="component" value="Unassembled WGS sequence"/>
</dbReference>
<name>A0ACC5R247_9HYPH</name>
<accession>A0ACC5R247</accession>
<gene>
    <name evidence="1" type="ORF">JHL16_10210</name>
</gene>
<evidence type="ECO:0000313" key="1">
    <source>
        <dbReference type="EMBL" id="MBK1866727.1"/>
    </source>
</evidence>
<reference evidence="1" key="1">
    <citation type="submission" date="2021-01" db="EMBL/GenBank/DDBJ databases">
        <authorList>
            <person name="Sun Q."/>
        </authorList>
    </citation>
    <scope>NUCLEOTIDE SEQUENCE</scope>
    <source>
        <strain evidence="1">YIM B02566</strain>
    </source>
</reference>
<sequence>MSEYGLRLRYRPDDEWFGEVDAVVNTDMFSGTGSAWFDRLHVKETFVATLRAYPLSKENLPLIEGGFWNGKTPEKIEQCHLRIAVRPYNLSGTLLVQVDLATRSHASPDIDLQQSVTARFLTTYAALEAFARELDQVLEGNREWAMLASRVD</sequence>
<keyword evidence="2" id="KW-1185">Reference proteome</keyword>
<comment type="caution">
    <text evidence="1">The sequence shown here is derived from an EMBL/GenBank/DDBJ whole genome shotgun (WGS) entry which is preliminary data.</text>
</comment>
<proteinExistence type="predicted"/>
<protein>
    <submittedName>
        <fullName evidence="1">Uncharacterized protein</fullName>
    </submittedName>
</protein>
<evidence type="ECO:0000313" key="2">
    <source>
        <dbReference type="Proteomes" id="UP000616151"/>
    </source>
</evidence>